<evidence type="ECO:0000313" key="3">
    <source>
        <dbReference type="Proteomes" id="UP000076798"/>
    </source>
</evidence>
<evidence type="ECO:0000313" key="2">
    <source>
        <dbReference type="EMBL" id="KZT35820.1"/>
    </source>
</evidence>
<dbReference type="STRING" id="1314776.A0A166AYJ6"/>
<gene>
    <name evidence="2" type="ORF">SISSUDRAFT_128098</name>
</gene>
<accession>A0A166AYJ6</accession>
<evidence type="ECO:0008006" key="4">
    <source>
        <dbReference type="Google" id="ProtNLM"/>
    </source>
</evidence>
<keyword evidence="1" id="KW-0732">Signal</keyword>
<dbReference type="Proteomes" id="UP000076798">
    <property type="component" value="Unassembled WGS sequence"/>
</dbReference>
<feature type="chain" id="PRO_5007870964" description="Secreted protein" evidence="1">
    <location>
        <begin position="28"/>
        <end position="177"/>
    </location>
</feature>
<keyword evidence="3" id="KW-1185">Reference proteome</keyword>
<protein>
    <recommendedName>
        <fullName evidence="4">Secreted protein</fullName>
    </recommendedName>
</protein>
<organism evidence="2 3">
    <name type="scientific">Sistotremastrum suecicum HHB10207 ss-3</name>
    <dbReference type="NCBI Taxonomy" id="1314776"/>
    <lineage>
        <taxon>Eukaryota</taxon>
        <taxon>Fungi</taxon>
        <taxon>Dikarya</taxon>
        <taxon>Basidiomycota</taxon>
        <taxon>Agaricomycotina</taxon>
        <taxon>Agaricomycetes</taxon>
        <taxon>Sistotremastrales</taxon>
        <taxon>Sistotremastraceae</taxon>
        <taxon>Sistotremastrum</taxon>
    </lineage>
</organism>
<name>A0A166AYJ6_9AGAM</name>
<dbReference type="OrthoDB" id="2576311at2759"/>
<dbReference type="EMBL" id="KV428127">
    <property type="protein sequence ID" value="KZT35820.1"/>
    <property type="molecule type" value="Genomic_DNA"/>
</dbReference>
<sequence length="177" mass="18822">MLTFPASSSRNLTVLLLVSSYAFGVNGQAFASCSESQFPWAFNDLGQSPCYVAAQLAGACTGQPANITSLSQGETYSNTDPKQMCQCNAVMYCLMSACAICQGGQAGSWNDWIAGCGADYDGFPAAVPPGTDIPRWAWQNMSPKGVFNATLAQSDAGSIFCYRSSMHRELANACYQL</sequence>
<proteinExistence type="predicted"/>
<feature type="signal peptide" evidence="1">
    <location>
        <begin position="1"/>
        <end position="27"/>
    </location>
</feature>
<reference evidence="2 3" key="1">
    <citation type="journal article" date="2016" name="Mol. Biol. Evol.">
        <title>Comparative Genomics of Early-Diverging Mushroom-Forming Fungi Provides Insights into the Origins of Lignocellulose Decay Capabilities.</title>
        <authorList>
            <person name="Nagy L.G."/>
            <person name="Riley R."/>
            <person name="Tritt A."/>
            <person name="Adam C."/>
            <person name="Daum C."/>
            <person name="Floudas D."/>
            <person name="Sun H."/>
            <person name="Yadav J.S."/>
            <person name="Pangilinan J."/>
            <person name="Larsson K.H."/>
            <person name="Matsuura K."/>
            <person name="Barry K."/>
            <person name="Labutti K."/>
            <person name="Kuo R."/>
            <person name="Ohm R.A."/>
            <person name="Bhattacharya S.S."/>
            <person name="Shirouzu T."/>
            <person name="Yoshinaga Y."/>
            <person name="Martin F.M."/>
            <person name="Grigoriev I.V."/>
            <person name="Hibbett D.S."/>
        </authorList>
    </citation>
    <scope>NUCLEOTIDE SEQUENCE [LARGE SCALE GENOMIC DNA]</scope>
    <source>
        <strain evidence="2 3">HHB10207 ss-3</strain>
    </source>
</reference>
<evidence type="ECO:0000256" key="1">
    <source>
        <dbReference type="SAM" id="SignalP"/>
    </source>
</evidence>
<dbReference type="AlphaFoldDB" id="A0A166AYJ6"/>